<feature type="compositionally biased region" description="Low complexity" evidence="1">
    <location>
        <begin position="297"/>
        <end position="323"/>
    </location>
</feature>
<feature type="compositionally biased region" description="Basic and acidic residues" evidence="1">
    <location>
        <begin position="367"/>
        <end position="378"/>
    </location>
</feature>
<organism evidence="2 3">
    <name type="scientific">Pterulicium gracile</name>
    <dbReference type="NCBI Taxonomy" id="1884261"/>
    <lineage>
        <taxon>Eukaryota</taxon>
        <taxon>Fungi</taxon>
        <taxon>Dikarya</taxon>
        <taxon>Basidiomycota</taxon>
        <taxon>Agaricomycotina</taxon>
        <taxon>Agaricomycetes</taxon>
        <taxon>Agaricomycetidae</taxon>
        <taxon>Agaricales</taxon>
        <taxon>Pleurotineae</taxon>
        <taxon>Pterulaceae</taxon>
        <taxon>Pterulicium</taxon>
    </lineage>
</organism>
<feature type="compositionally biased region" description="Pro residues" evidence="1">
    <location>
        <begin position="546"/>
        <end position="557"/>
    </location>
</feature>
<dbReference type="AlphaFoldDB" id="A0A5C3Q3Z6"/>
<keyword evidence="3" id="KW-1185">Reference proteome</keyword>
<feature type="compositionally biased region" description="Low complexity" evidence="1">
    <location>
        <begin position="145"/>
        <end position="160"/>
    </location>
</feature>
<feature type="region of interest" description="Disordered" evidence="1">
    <location>
        <begin position="623"/>
        <end position="646"/>
    </location>
</feature>
<feature type="compositionally biased region" description="Low complexity" evidence="1">
    <location>
        <begin position="631"/>
        <end position="644"/>
    </location>
</feature>
<reference evidence="2 3" key="1">
    <citation type="journal article" date="2019" name="Nat. Ecol. Evol.">
        <title>Megaphylogeny resolves global patterns of mushroom evolution.</title>
        <authorList>
            <person name="Varga T."/>
            <person name="Krizsan K."/>
            <person name="Foldi C."/>
            <person name="Dima B."/>
            <person name="Sanchez-Garcia M."/>
            <person name="Sanchez-Ramirez S."/>
            <person name="Szollosi G.J."/>
            <person name="Szarkandi J.G."/>
            <person name="Papp V."/>
            <person name="Albert L."/>
            <person name="Andreopoulos W."/>
            <person name="Angelini C."/>
            <person name="Antonin V."/>
            <person name="Barry K.W."/>
            <person name="Bougher N.L."/>
            <person name="Buchanan P."/>
            <person name="Buyck B."/>
            <person name="Bense V."/>
            <person name="Catcheside P."/>
            <person name="Chovatia M."/>
            <person name="Cooper J."/>
            <person name="Damon W."/>
            <person name="Desjardin D."/>
            <person name="Finy P."/>
            <person name="Geml J."/>
            <person name="Haridas S."/>
            <person name="Hughes K."/>
            <person name="Justo A."/>
            <person name="Karasinski D."/>
            <person name="Kautmanova I."/>
            <person name="Kiss B."/>
            <person name="Kocsube S."/>
            <person name="Kotiranta H."/>
            <person name="LaButti K.M."/>
            <person name="Lechner B.E."/>
            <person name="Liimatainen K."/>
            <person name="Lipzen A."/>
            <person name="Lukacs Z."/>
            <person name="Mihaltcheva S."/>
            <person name="Morgado L.N."/>
            <person name="Niskanen T."/>
            <person name="Noordeloos M.E."/>
            <person name="Ohm R.A."/>
            <person name="Ortiz-Santana B."/>
            <person name="Ovrebo C."/>
            <person name="Racz N."/>
            <person name="Riley R."/>
            <person name="Savchenko A."/>
            <person name="Shiryaev A."/>
            <person name="Soop K."/>
            <person name="Spirin V."/>
            <person name="Szebenyi C."/>
            <person name="Tomsovsky M."/>
            <person name="Tulloss R.E."/>
            <person name="Uehling J."/>
            <person name="Grigoriev I.V."/>
            <person name="Vagvolgyi C."/>
            <person name="Papp T."/>
            <person name="Martin F.M."/>
            <person name="Miettinen O."/>
            <person name="Hibbett D.S."/>
            <person name="Nagy L.G."/>
        </authorList>
    </citation>
    <scope>NUCLEOTIDE SEQUENCE [LARGE SCALE GENOMIC DNA]</scope>
    <source>
        <strain evidence="2 3">CBS 309.79</strain>
    </source>
</reference>
<feature type="compositionally biased region" description="Basic residues" evidence="1">
    <location>
        <begin position="499"/>
        <end position="508"/>
    </location>
</feature>
<feature type="compositionally biased region" description="Acidic residues" evidence="1">
    <location>
        <begin position="409"/>
        <end position="421"/>
    </location>
</feature>
<feature type="region of interest" description="Disordered" evidence="1">
    <location>
        <begin position="953"/>
        <end position="982"/>
    </location>
</feature>
<dbReference type="EMBL" id="ML178854">
    <property type="protein sequence ID" value="TFK96825.1"/>
    <property type="molecule type" value="Genomic_DNA"/>
</dbReference>
<feature type="region of interest" description="Disordered" evidence="1">
    <location>
        <begin position="1023"/>
        <end position="1061"/>
    </location>
</feature>
<feature type="compositionally biased region" description="Polar residues" evidence="1">
    <location>
        <begin position="422"/>
        <end position="433"/>
    </location>
</feature>
<dbReference type="OrthoDB" id="3224257at2759"/>
<accession>A0A5C3Q3Z6</accession>
<protein>
    <submittedName>
        <fullName evidence="2">Uncharacterized protein</fullName>
    </submittedName>
</protein>
<evidence type="ECO:0000313" key="2">
    <source>
        <dbReference type="EMBL" id="TFK96825.1"/>
    </source>
</evidence>
<feature type="region of interest" description="Disordered" evidence="1">
    <location>
        <begin position="840"/>
        <end position="915"/>
    </location>
</feature>
<feature type="region of interest" description="Disordered" evidence="1">
    <location>
        <begin position="297"/>
        <end position="325"/>
    </location>
</feature>
<evidence type="ECO:0000313" key="3">
    <source>
        <dbReference type="Proteomes" id="UP000305067"/>
    </source>
</evidence>
<feature type="compositionally biased region" description="Acidic residues" evidence="1">
    <location>
        <begin position="843"/>
        <end position="855"/>
    </location>
</feature>
<dbReference type="PANTHER" id="PTHR24216">
    <property type="entry name" value="PAXILLIN-RELATED"/>
    <property type="match status" value="1"/>
</dbReference>
<sequence>MIIQLTPPSPHPTVLYPITFHDLPPTVTGSAAWTSQLNALIADSLECPASLHALDKAAFLPAVVREVAFTILPPPSRGEETVRVECKFIDGSVVSWTEGPLCAQLLHGVVTEVRRAGEEREREINEEEDVRRRFVEERERERASRLSLPNTPSSSSPPASIGRGHVRSSSLVGMAGGSRERQGKHRKQRSLFTSLVSFLLPSPPPTSHSPDGLISALSAAPSPSQAQYPRSLPPSPSTSLPPTRPPSPTPTQIAPRQSSHALRRLARASLVDITRRFVLASLPSRMTWGIGAPSHFPASSSCSSSSSMTAYSPTSTLHSTTSTNPAAPINRSYYLYIASSLHSRTSAQLASLVHEATGGKPTLVKQLEGEAGKREGRRSSSSGPRGRGERASEEREERDGWYRQRPEMVFDDTDLEVDESDGSSVRTPGSSAAGSYFPPNMCDGAGNGMDDPFASPTSSSPASPTPTSPIDSESSFPPSPKSPTSPTFDSPGPYPLSMHGHRHHRRTSRSSTLAAQLSPFLTPHPSPTTPNSRTLRTFPTNKSPSKPSPPTPTPFPPATLHAYTQLQTEVQRLAGLISSEHSRIAYVAAEVSHREQMVEVRSLRRAWLGRSLLREPASGRLSPLRLTIPPSGKGAKSKGNGNWGRLEGYDRPQRAYGIGYDGYGALGVPAARSPLGMAVFTAEDWERVRVRVRDVGRYGLSGNGGASGGGGVGGGNGIGVGGNGGRTRRMAVKVEKHLFPVVEECSLSLSSPSEEDEDDYSHHTHSTRSPSDSSYPRSPSHSRSPSDSSHPSRSPSDSESSHPRTPSYSSYCSTSSGGSSGYYEDSLLRDEELLMDLARMEDDAGLFDDDEDEEERPAFGRPTRDSDDFPGNDFGPTNDFPGADFGPVHEEEGQEEPTIRLVPRRAGPHADLPLSPTSFIAEDELEELSPASSEGQTLGIDLDLEAGLPPVHIRFPSPSARKRTQSLANPISTPFKSNTNCEPKPVFIPAPRIAVPASPRSLPSTKSTEMAMEWGMTVMSAPVGTRPELRRSDNDPELVFDEEGDGDRLPSYEELVGGVSV</sequence>
<feature type="compositionally biased region" description="Basic and acidic residues" evidence="1">
    <location>
        <begin position="856"/>
        <end position="867"/>
    </location>
</feature>
<feature type="compositionally biased region" description="Basic and acidic residues" evidence="1">
    <location>
        <begin position="386"/>
        <end position="408"/>
    </location>
</feature>
<gene>
    <name evidence="2" type="ORF">BDV98DRAFT_298966</name>
</gene>
<feature type="region of interest" description="Disordered" evidence="1">
    <location>
        <begin position="746"/>
        <end position="824"/>
    </location>
</feature>
<proteinExistence type="predicted"/>
<name>A0A5C3Q3Z6_9AGAR</name>
<feature type="compositionally biased region" description="Acidic residues" evidence="1">
    <location>
        <begin position="1035"/>
        <end position="1045"/>
    </location>
</feature>
<dbReference type="Proteomes" id="UP000305067">
    <property type="component" value="Unassembled WGS sequence"/>
</dbReference>
<feature type="region of interest" description="Disordered" evidence="1">
    <location>
        <begin position="115"/>
        <end position="187"/>
    </location>
</feature>
<evidence type="ECO:0000256" key="1">
    <source>
        <dbReference type="SAM" id="MobiDB-lite"/>
    </source>
</evidence>
<feature type="region of interest" description="Disordered" evidence="1">
    <location>
        <begin position="202"/>
        <end position="260"/>
    </location>
</feature>
<feature type="compositionally biased region" description="Polar residues" evidence="1">
    <location>
        <begin position="965"/>
        <end position="981"/>
    </location>
</feature>
<feature type="compositionally biased region" description="Low complexity" evidence="1">
    <location>
        <begin position="215"/>
        <end position="230"/>
    </location>
</feature>
<feature type="region of interest" description="Disordered" evidence="1">
    <location>
        <begin position="360"/>
        <end position="559"/>
    </location>
</feature>
<feature type="compositionally biased region" description="Low complexity" evidence="1">
    <location>
        <begin position="767"/>
        <end position="823"/>
    </location>
</feature>
<feature type="compositionally biased region" description="Basic and acidic residues" evidence="1">
    <location>
        <begin position="115"/>
        <end position="144"/>
    </location>
</feature>